<feature type="transmembrane region" description="Helical" evidence="3">
    <location>
        <begin position="158"/>
        <end position="179"/>
    </location>
</feature>
<dbReference type="InterPro" id="IPR020846">
    <property type="entry name" value="MFS_dom"/>
</dbReference>
<reference evidence="5 6" key="1">
    <citation type="submission" date="2018-11" db="EMBL/GenBank/DDBJ databases">
        <title>Genome assembly of Steccherinum ochraceum LE-BIN_3174, the white-rot fungus of the Steccherinaceae family (The Residual Polyporoid clade, Polyporales, Basidiomycota).</title>
        <authorList>
            <person name="Fedorova T.V."/>
            <person name="Glazunova O.A."/>
            <person name="Landesman E.O."/>
            <person name="Moiseenko K.V."/>
            <person name="Psurtseva N.V."/>
            <person name="Savinova O.S."/>
            <person name="Shakhova N.V."/>
            <person name="Tyazhelova T.V."/>
            <person name="Vasina D.V."/>
        </authorList>
    </citation>
    <scope>NUCLEOTIDE SEQUENCE [LARGE SCALE GENOMIC DNA]</scope>
    <source>
        <strain evidence="5 6">LE-BIN_3174</strain>
    </source>
</reference>
<dbReference type="GO" id="GO:0022857">
    <property type="term" value="F:transmembrane transporter activity"/>
    <property type="evidence" value="ECO:0007669"/>
    <property type="project" value="InterPro"/>
</dbReference>
<evidence type="ECO:0000313" key="5">
    <source>
        <dbReference type="EMBL" id="TCD60323.1"/>
    </source>
</evidence>
<feature type="transmembrane region" description="Helical" evidence="3">
    <location>
        <begin position="394"/>
        <end position="414"/>
    </location>
</feature>
<organism evidence="5 6">
    <name type="scientific">Steccherinum ochraceum</name>
    <dbReference type="NCBI Taxonomy" id="92696"/>
    <lineage>
        <taxon>Eukaryota</taxon>
        <taxon>Fungi</taxon>
        <taxon>Dikarya</taxon>
        <taxon>Basidiomycota</taxon>
        <taxon>Agaricomycotina</taxon>
        <taxon>Agaricomycetes</taxon>
        <taxon>Polyporales</taxon>
        <taxon>Steccherinaceae</taxon>
        <taxon>Steccherinum</taxon>
    </lineage>
</organism>
<accession>A0A4R0R3A3</accession>
<feature type="transmembrane region" description="Helical" evidence="3">
    <location>
        <begin position="426"/>
        <end position="443"/>
    </location>
</feature>
<dbReference type="GO" id="GO:0016020">
    <property type="term" value="C:membrane"/>
    <property type="evidence" value="ECO:0007669"/>
    <property type="project" value="UniProtKB-SubCell"/>
</dbReference>
<feature type="region of interest" description="Disordered" evidence="2">
    <location>
        <begin position="464"/>
        <end position="491"/>
    </location>
</feature>
<dbReference type="Pfam" id="PF07690">
    <property type="entry name" value="MFS_1"/>
    <property type="match status" value="1"/>
</dbReference>
<comment type="subcellular location">
    <subcellularLocation>
        <location evidence="1">Membrane</location>
        <topology evidence="1">Multi-pass membrane protein</topology>
    </subcellularLocation>
</comment>
<sequence length="511" mass="55376">MSGVPPLSSPMNSSDQMPAEDTKLDALNLVVSRTQVDTTHYRRDFGFLPIPKRLQHDPNRPFKWTLTLNIVFGVASTFFAANLYYCQPLLIELAKSFHVTNAQVSNIPTLLQAGYAVGLLLISPLGDLVRRRPLVLILAFISASFTIGLPLVRSVAAFEALSFLVGMASVVPQILMPLAADLAPPESRAAALSIVLSGLLLGVLVARVVAGIIANFVTWRVVYYMAIGLQYTVLLLMYWMIPDYPQNNEGLTYLGILWTMAKYAVTEPLLVQAVLVNMLGMATFTNFWVTLTFLLGGPPYNYSTLVIGLFGLVGILGVCTSPLIGRLVDKLHPWFSTMISIVGLLVFQSIQTGAGGINVAAVVIACFGIDVFRQMQQVSLTTSVFGLEPTARSRLNAVLLIAIFVGQVIGTTAGTKIFTEHGWRPAAAFSVAISGFCILVMLARGPDTPRYTWVGWKRSQEGNDYKDEEKATASPSAAEETEASSLEDRSQSLVEGIDAVMRAQEVASGMS</sequence>
<dbReference type="EMBL" id="RWJN01000617">
    <property type="protein sequence ID" value="TCD60323.1"/>
    <property type="molecule type" value="Genomic_DNA"/>
</dbReference>
<dbReference type="Proteomes" id="UP000292702">
    <property type="component" value="Unassembled WGS sequence"/>
</dbReference>
<evidence type="ECO:0000256" key="2">
    <source>
        <dbReference type="SAM" id="MobiDB-lite"/>
    </source>
</evidence>
<dbReference type="AlphaFoldDB" id="A0A4R0R3A3"/>
<feature type="transmembrane region" description="Helical" evidence="3">
    <location>
        <begin position="222"/>
        <end position="241"/>
    </location>
</feature>
<keyword evidence="3" id="KW-0812">Transmembrane</keyword>
<name>A0A4R0R3A3_9APHY</name>
<evidence type="ECO:0000259" key="4">
    <source>
        <dbReference type="PROSITE" id="PS50850"/>
    </source>
</evidence>
<gene>
    <name evidence="5" type="ORF">EIP91_010347</name>
</gene>
<evidence type="ECO:0000313" key="6">
    <source>
        <dbReference type="Proteomes" id="UP000292702"/>
    </source>
</evidence>
<feature type="transmembrane region" description="Helical" evidence="3">
    <location>
        <begin position="356"/>
        <end position="373"/>
    </location>
</feature>
<feature type="transmembrane region" description="Helical" evidence="3">
    <location>
        <begin position="62"/>
        <end position="85"/>
    </location>
</feature>
<dbReference type="InterPro" id="IPR011701">
    <property type="entry name" value="MFS"/>
</dbReference>
<dbReference type="STRING" id="92696.A0A4R0R3A3"/>
<proteinExistence type="predicted"/>
<feature type="transmembrane region" description="Helical" evidence="3">
    <location>
        <begin position="300"/>
        <end position="319"/>
    </location>
</feature>
<dbReference type="PANTHER" id="PTHR42910:SF1">
    <property type="entry name" value="MAJOR FACILITATOR SUPERFAMILY (MFS) PROFILE DOMAIN-CONTAINING PROTEIN"/>
    <property type="match status" value="1"/>
</dbReference>
<protein>
    <recommendedName>
        <fullName evidence="4">Major facilitator superfamily (MFS) profile domain-containing protein</fullName>
    </recommendedName>
</protein>
<feature type="transmembrane region" description="Helical" evidence="3">
    <location>
        <begin position="191"/>
        <end position="216"/>
    </location>
</feature>
<feature type="transmembrane region" description="Helical" evidence="3">
    <location>
        <begin position="134"/>
        <end position="152"/>
    </location>
</feature>
<evidence type="ECO:0000256" key="1">
    <source>
        <dbReference type="ARBA" id="ARBA00004141"/>
    </source>
</evidence>
<keyword evidence="6" id="KW-1185">Reference proteome</keyword>
<dbReference type="OrthoDB" id="2105912at2759"/>
<comment type="caution">
    <text evidence="5">The sequence shown here is derived from an EMBL/GenBank/DDBJ whole genome shotgun (WGS) entry which is preliminary data.</text>
</comment>
<evidence type="ECO:0000256" key="3">
    <source>
        <dbReference type="SAM" id="Phobius"/>
    </source>
</evidence>
<dbReference type="PANTHER" id="PTHR42910">
    <property type="entry name" value="TRANSPORTER SCO4007-RELATED"/>
    <property type="match status" value="1"/>
</dbReference>
<dbReference type="CDD" id="cd17324">
    <property type="entry name" value="MFS_NepI_like"/>
    <property type="match status" value="1"/>
</dbReference>
<dbReference type="InterPro" id="IPR036259">
    <property type="entry name" value="MFS_trans_sf"/>
</dbReference>
<feature type="transmembrane region" description="Helical" evidence="3">
    <location>
        <begin position="269"/>
        <end position="294"/>
    </location>
</feature>
<dbReference type="Gene3D" id="1.20.1250.20">
    <property type="entry name" value="MFS general substrate transporter like domains"/>
    <property type="match status" value="2"/>
</dbReference>
<feature type="domain" description="Major facilitator superfamily (MFS) profile" evidence="4">
    <location>
        <begin position="66"/>
        <end position="449"/>
    </location>
</feature>
<dbReference type="SUPFAM" id="SSF103473">
    <property type="entry name" value="MFS general substrate transporter"/>
    <property type="match status" value="1"/>
</dbReference>
<feature type="transmembrane region" description="Helical" evidence="3">
    <location>
        <begin position="105"/>
        <end position="122"/>
    </location>
</feature>
<dbReference type="PROSITE" id="PS50850">
    <property type="entry name" value="MFS"/>
    <property type="match status" value="1"/>
</dbReference>
<keyword evidence="3" id="KW-0472">Membrane</keyword>
<keyword evidence="3" id="KW-1133">Transmembrane helix</keyword>